<dbReference type="InterPro" id="IPR050570">
    <property type="entry name" value="Cell_wall_metabolism_enzyme"/>
</dbReference>
<evidence type="ECO:0000313" key="4">
    <source>
        <dbReference type="Proteomes" id="UP000198412"/>
    </source>
</evidence>
<organism evidence="3 4">
    <name type="scientific">Lutibacter flavus</name>
    <dbReference type="NCBI Taxonomy" id="691689"/>
    <lineage>
        <taxon>Bacteria</taxon>
        <taxon>Pseudomonadati</taxon>
        <taxon>Bacteroidota</taxon>
        <taxon>Flavobacteriia</taxon>
        <taxon>Flavobacteriales</taxon>
        <taxon>Flavobacteriaceae</taxon>
        <taxon>Lutibacter</taxon>
    </lineage>
</organism>
<reference evidence="4" key="1">
    <citation type="submission" date="2017-06" db="EMBL/GenBank/DDBJ databases">
        <authorList>
            <person name="Varghese N."/>
            <person name="Submissions S."/>
        </authorList>
    </citation>
    <scope>NUCLEOTIDE SEQUENCE [LARGE SCALE GENOMIC DNA]</scope>
    <source>
        <strain evidence="4">DSM 27993</strain>
    </source>
</reference>
<dbReference type="RefSeq" id="WP_089376838.1">
    <property type="nucleotide sequence ID" value="NZ_FZNX01000001.1"/>
</dbReference>
<dbReference type="Pfam" id="PF01551">
    <property type="entry name" value="Peptidase_M23"/>
    <property type="match status" value="1"/>
</dbReference>
<feature type="chain" id="PRO_5012850843" evidence="1">
    <location>
        <begin position="19"/>
        <end position="570"/>
    </location>
</feature>
<protein>
    <submittedName>
        <fullName evidence="3">Peptidase family M23</fullName>
    </submittedName>
</protein>
<dbReference type="PANTHER" id="PTHR21666">
    <property type="entry name" value="PEPTIDASE-RELATED"/>
    <property type="match status" value="1"/>
</dbReference>
<dbReference type="AlphaFoldDB" id="A0A238VHU7"/>
<keyword evidence="1" id="KW-0732">Signal</keyword>
<dbReference type="Gene3D" id="2.70.70.10">
    <property type="entry name" value="Glucose Permease (Domain IIA)"/>
    <property type="match status" value="1"/>
</dbReference>
<feature type="domain" description="M23ase beta-sheet core" evidence="2">
    <location>
        <begin position="55"/>
        <end position="123"/>
    </location>
</feature>
<evidence type="ECO:0000256" key="1">
    <source>
        <dbReference type="SAM" id="SignalP"/>
    </source>
</evidence>
<dbReference type="InterPro" id="IPR016047">
    <property type="entry name" value="M23ase_b-sheet_dom"/>
</dbReference>
<keyword evidence="4" id="KW-1185">Reference proteome</keyword>
<sequence>MKKIFIILILFSSSYIFCQGSADTSSNYPVNFFNNPLEIPLVLSGTFGELRTNHFHSGLDIKTQGIEGLNVFASANGYVSRIKISHWGYGKALYITHPNGYTTVYAHLKKFNKRIEDYVKKQQYKKESFEIQLFPSSGTLPISKNEIIAFSGNSGGSGGPHLHYEIRETKSEKTINPMLFGITVNDSKKPRINTLIGYSLTEASHINQVTVPTQLTLVRLENGDFLAKKINAFGKIGFGINAYDQLDNAYNKNGLYSLLMKVNGETVHEFNATTFSFSESKYINLLIDYERFSKIKQRIQKCYIEPANKLSLYKKSYSKGYLTIEDGLNYNVEIIAKDFKGNNQKITIPIVGKKDSILVKKEIIKTPYKINHTEFNKFSKDNITIAFPKNTFYNDFYLDFNTSDSIIKVHTPTVPLNKRYTLTFDVSKYNEYEKKHMYIASINKYGYSKYESTVKKEMSFYTSIKKLGKFTLLYDYKSPKIKLVNFKNEQWLTSFNTLKVKITDSDSGIKSYGGEIDGEWILMEYDPKKNLLYYNLKDKNFTTAKHNLKVTVTDNVGNTNTLNTTFFRKK</sequence>
<evidence type="ECO:0000313" key="3">
    <source>
        <dbReference type="EMBL" id="SNR33754.1"/>
    </source>
</evidence>
<proteinExistence type="predicted"/>
<dbReference type="EMBL" id="FZNX01000001">
    <property type="protein sequence ID" value="SNR33754.1"/>
    <property type="molecule type" value="Genomic_DNA"/>
</dbReference>
<dbReference type="InterPro" id="IPR011055">
    <property type="entry name" value="Dup_hybrid_motif"/>
</dbReference>
<dbReference type="OrthoDB" id="9810477at2"/>
<dbReference type="PANTHER" id="PTHR21666:SF285">
    <property type="entry name" value="M23 FAMILY METALLOPEPTIDASE"/>
    <property type="match status" value="1"/>
</dbReference>
<evidence type="ECO:0000259" key="2">
    <source>
        <dbReference type="Pfam" id="PF01551"/>
    </source>
</evidence>
<feature type="signal peptide" evidence="1">
    <location>
        <begin position="1"/>
        <end position="18"/>
    </location>
</feature>
<dbReference type="SUPFAM" id="SSF51261">
    <property type="entry name" value="Duplicated hybrid motif"/>
    <property type="match status" value="2"/>
</dbReference>
<gene>
    <name evidence="3" type="ORF">SAMN04488111_0500</name>
</gene>
<name>A0A238VHU7_9FLAO</name>
<dbReference type="Proteomes" id="UP000198412">
    <property type="component" value="Unassembled WGS sequence"/>
</dbReference>
<dbReference type="CDD" id="cd12797">
    <property type="entry name" value="M23_peptidase"/>
    <property type="match status" value="1"/>
</dbReference>
<dbReference type="GO" id="GO:0004222">
    <property type="term" value="F:metalloendopeptidase activity"/>
    <property type="evidence" value="ECO:0007669"/>
    <property type="project" value="TreeGrafter"/>
</dbReference>
<accession>A0A238VHU7</accession>